<name>A0AAD2GCI3_9STRA</name>
<feature type="compositionally biased region" description="Polar residues" evidence="1">
    <location>
        <begin position="32"/>
        <end position="41"/>
    </location>
</feature>
<gene>
    <name evidence="2" type="ORF">CYCCA115_LOCUS23937</name>
</gene>
<protein>
    <submittedName>
        <fullName evidence="2">Uncharacterized protein</fullName>
    </submittedName>
</protein>
<reference evidence="2" key="1">
    <citation type="submission" date="2023-08" db="EMBL/GenBank/DDBJ databases">
        <authorList>
            <person name="Audoor S."/>
            <person name="Bilcke G."/>
        </authorList>
    </citation>
    <scope>NUCLEOTIDE SEQUENCE</scope>
</reference>
<organism evidence="2 3">
    <name type="scientific">Cylindrotheca closterium</name>
    <dbReference type="NCBI Taxonomy" id="2856"/>
    <lineage>
        <taxon>Eukaryota</taxon>
        <taxon>Sar</taxon>
        <taxon>Stramenopiles</taxon>
        <taxon>Ochrophyta</taxon>
        <taxon>Bacillariophyta</taxon>
        <taxon>Bacillariophyceae</taxon>
        <taxon>Bacillariophycidae</taxon>
        <taxon>Bacillariales</taxon>
        <taxon>Bacillariaceae</taxon>
        <taxon>Cylindrotheca</taxon>
    </lineage>
</organism>
<accession>A0AAD2GCI3</accession>
<comment type="caution">
    <text evidence="2">The sequence shown here is derived from an EMBL/GenBank/DDBJ whole genome shotgun (WGS) entry which is preliminary data.</text>
</comment>
<sequence length="296" mass="33846">MSTTTNQVPNNNNEVLLAEEKLRASDGDLQQEHPTNTTNGEAGSGCPFAHSSTSSSTRDEEAMPYQYIPLRMGGRGGTHMVSEASRALIDNEVTLDDLKTMTGAFYELAFQDQTLDKLIRSHEDPHGNRFAKWIHQKLSGSNVWDMDRRNRDKTPVQVAGGRTAVVHDRSSAHAAAWYSPKRPREEVGRHFNLYECRVWMRLHFYAMRKTGIMEKSPSFADYYVRFIAHFVAVYERSAPMFARDSLRWSENPANVEKYIDDGRIMTDVLGRGYSDSTRDLPESELYDDDWPYYVAQ</sequence>
<feature type="region of interest" description="Disordered" evidence="1">
    <location>
        <begin position="1"/>
        <end position="60"/>
    </location>
</feature>
<evidence type="ECO:0000313" key="3">
    <source>
        <dbReference type="Proteomes" id="UP001295423"/>
    </source>
</evidence>
<proteinExistence type="predicted"/>
<dbReference type="EMBL" id="CAKOGP040002436">
    <property type="protein sequence ID" value="CAJ1969900.1"/>
    <property type="molecule type" value="Genomic_DNA"/>
</dbReference>
<dbReference type="Proteomes" id="UP001295423">
    <property type="component" value="Unassembled WGS sequence"/>
</dbReference>
<evidence type="ECO:0000256" key="1">
    <source>
        <dbReference type="SAM" id="MobiDB-lite"/>
    </source>
</evidence>
<evidence type="ECO:0000313" key="2">
    <source>
        <dbReference type="EMBL" id="CAJ1969900.1"/>
    </source>
</evidence>
<feature type="compositionally biased region" description="Polar residues" evidence="1">
    <location>
        <begin position="1"/>
        <end position="14"/>
    </location>
</feature>
<dbReference type="AlphaFoldDB" id="A0AAD2GCI3"/>
<keyword evidence="3" id="KW-1185">Reference proteome</keyword>